<gene>
    <name evidence="2" type="ORF">KHLLAP_LOCUS12392</name>
</gene>
<comment type="caution">
    <text evidence="2">The sequence shown here is derived from an EMBL/GenBank/DDBJ whole genome shotgun (WGS) entry which is preliminary data.</text>
</comment>
<evidence type="ECO:0000313" key="2">
    <source>
        <dbReference type="EMBL" id="CAJ2511924.1"/>
    </source>
</evidence>
<dbReference type="AlphaFoldDB" id="A0AAI8VWE6"/>
<protein>
    <submittedName>
        <fullName evidence="2">Uu.00g075490.m01.CDS01</fullName>
    </submittedName>
</protein>
<name>A0AAI8VWE6_9PEZI</name>
<proteinExistence type="predicted"/>
<reference evidence="2" key="1">
    <citation type="submission" date="2023-10" db="EMBL/GenBank/DDBJ databases">
        <authorList>
            <person name="Hackl T."/>
        </authorList>
    </citation>
    <scope>NUCLEOTIDE SEQUENCE</scope>
</reference>
<evidence type="ECO:0000256" key="1">
    <source>
        <dbReference type="SAM" id="MobiDB-lite"/>
    </source>
</evidence>
<accession>A0AAI8VWE6</accession>
<dbReference type="EMBL" id="CAUWAG010000018">
    <property type="protein sequence ID" value="CAJ2511924.1"/>
    <property type="molecule type" value="Genomic_DNA"/>
</dbReference>
<evidence type="ECO:0000313" key="3">
    <source>
        <dbReference type="Proteomes" id="UP001295740"/>
    </source>
</evidence>
<feature type="region of interest" description="Disordered" evidence="1">
    <location>
        <begin position="198"/>
        <end position="220"/>
    </location>
</feature>
<organism evidence="2 3">
    <name type="scientific">Anthostomella pinea</name>
    <dbReference type="NCBI Taxonomy" id="933095"/>
    <lineage>
        <taxon>Eukaryota</taxon>
        <taxon>Fungi</taxon>
        <taxon>Dikarya</taxon>
        <taxon>Ascomycota</taxon>
        <taxon>Pezizomycotina</taxon>
        <taxon>Sordariomycetes</taxon>
        <taxon>Xylariomycetidae</taxon>
        <taxon>Xylariales</taxon>
        <taxon>Xylariaceae</taxon>
        <taxon>Anthostomella</taxon>
    </lineage>
</organism>
<keyword evidence="3" id="KW-1185">Reference proteome</keyword>
<dbReference type="Proteomes" id="UP001295740">
    <property type="component" value="Unassembled WGS sequence"/>
</dbReference>
<sequence length="286" mass="30177">MGELPSIKLNNVEVFRQNAHFNYNSQQLSQDYYSTPNHDQGQLLAFDAATSSGLAGFEYNDSYAVNPQDFVLPYMNNNHNSFSSGGGSGYGHGSASAIDSGYSQHSSGGGSGYCQGTEYDPNLGTYPPVEDTLSLLQLNYSSQASPMQGSDLSPFYPQSESYAGGQGHLFGSSSAVPGKMGAPAQYVPLPSQWLNTFGTGEANGRSGSRSVAPDVGSATGFMESTTTTALTSPSQSSATFQQTRAAAANFSTPGSPLPWLNRQWLPRSLLLDRGTITGSKPIKADV</sequence>